<evidence type="ECO:0000313" key="2">
    <source>
        <dbReference type="EMBL" id="KAF7336351.1"/>
    </source>
</evidence>
<keyword evidence="1" id="KW-0472">Membrane</keyword>
<feature type="transmembrane region" description="Helical" evidence="1">
    <location>
        <begin position="752"/>
        <end position="774"/>
    </location>
</feature>
<proteinExistence type="predicted"/>
<dbReference type="Proteomes" id="UP000620124">
    <property type="component" value="Unassembled WGS sequence"/>
</dbReference>
<feature type="transmembrane region" description="Helical" evidence="1">
    <location>
        <begin position="715"/>
        <end position="737"/>
    </location>
</feature>
<reference evidence="2" key="1">
    <citation type="submission" date="2020-05" db="EMBL/GenBank/DDBJ databases">
        <title>Mycena genomes resolve the evolution of fungal bioluminescence.</title>
        <authorList>
            <person name="Tsai I.J."/>
        </authorList>
    </citation>
    <scope>NUCLEOTIDE SEQUENCE</scope>
    <source>
        <strain evidence="2">CCC161011</strain>
    </source>
</reference>
<comment type="caution">
    <text evidence="2">The sequence shown here is derived from an EMBL/GenBank/DDBJ whole genome shotgun (WGS) entry which is preliminary data.</text>
</comment>
<feature type="transmembrane region" description="Helical" evidence="1">
    <location>
        <begin position="1194"/>
        <end position="1214"/>
    </location>
</feature>
<feature type="transmembrane region" description="Helical" evidence="1">
    <location>
        <begin position="102"/>
        <end position="126"/>
    </location>
</feature>
<evidence type="ECO:0000256" key="1">
    <source>
        <dbReference type="SAM" id="Phobius"/>
    </source>
</evidence>
<sequence>MDSVDSDFDIFPLEEFSLRSHDRSTTTLTEDGSQSTRDLTRSSVTALQMSKAPKTSVLKSTHTLRILSLTLHCMLVGIHSALMVVWAMGIEHRLAIFQQRQGIVSLLVTATTTAFGTIYSALLVFITQTLSLKRDLHVRQSLTATHDNTAAWAGLGSAALCIWHQRVVPASVRGVLSALFYLGSISILHITVPNMFLLQTVQMFRPVVVETEGLPSFPSTYNLRLSPSGSLYSRRLSASLYRLPAVLGNIRQEGLHEGTLYDVLGANSGAGNVSVDATGFNITCRSFPHARRLIPTPVFLNPGAENRTIALDSTSEVIAYIPSTPPNIISMFIPANGTPHAERHGLRDRLTTGPLFIYTTIPIIDSSGASGPWLNFPQPVQVFQCTQSLVKQIAVIDARSRKVLEIGPNIKKTSSGWLPAKPFEYDPNGPTRNPLIDAWDVWFEAIPRSEFALSIAVDFPYRWYASVADLYLIQKFNLAATEAFKRPSNVTLHDFENALSTIVATVFWTLGHVPLSYGEIESGRSPVAEYDQRYFLKPPRWVPILLKGNATVSEICTETRLTMNIVAIVVGLSAAMVLALVSLRYSFLYEVPRDREDVTIDGAGILHTIWLYRNHSELAGILGQVEDPTNNNLRKAGMVDTIFGRQLQKPTGAEPFDLINFDTIPLEELSLHGEITADSTEDASQSNIDLPDSTRTAVQAQNTPSSGLCSRSLRLLSLTLHLTLVGIHLGLICVYVIGPEHRLVVSLERQGIASFLVTGITTTFTTIYSALLVLTTQTLSMRRDLQIQQTLTATHDNAAAWAGLGSAAFRVWQQRDVSASLNGVLSAFFYLGNVALLQVTMSSMFALQTVTVLHSGPVATQSLPFYPSSYRNYGSAFSEPWTAFARGSLQSLPLSLSNSSSEGLYGGTLYDVVGANVGMGNITVNATGFNISCRSFPEAHSITVKPSKDWRTPYLPTWKVALDSAAKVVGGIRPAAPDIISTFRLMDDDFRSDSLLIYSTIPIVDSQGTFGPWLNFTRPFRCSQLLVNQTAVIDAKSRKVLDIQPSFHKTSSTWFPSAPLRPGLNGSRTENSFIDAWARWYNAMPDSEFSREQISSGNPNYISVADLYLIQKLNLAAMGYSQRPTNVTLHDLENALSTIVAAMFWTLGHVPPLHGSIVEGTDDQLFLDAAVDSPILLKGVATVREMVAVSRLNLNIIPVVIGLGASIALAWISLRYSLYHGVPREAEDVTIDGTGILHTIWLYRKQPELGKLLKQVDHPTDKSLRKAGMVKIIFGGQLQKHGDRPA</sequence>
<keyword evidence="1" id="KW-0812">Transmembrane</keyword>
<gene>
    <name evidence="2" type="ORF">MVEN_02183600</name>
</gene>
<organism evidence="2 3">
    <name type="scientific">Mycena venus</name>
    <dbReference type="NCBI Taxonomy" id="2733690"/>
    <lineage>
        <taxon>Eukaryota</taxon>
        <taxon>Fungi</taxon>
        <taxon>Dikarya</taxon>
        <taxon>Basidiomycota</taxon>
        <taxon>Agaricomycotina</taxon>
        <taxon>Agaricomycetes</taxon>
        <taxon>Agaricomycetidae</taxon>
        <taxon>Agaricales</taxon>
        <taxon>Marasmiineae</taxon>
        <taxon>Mycenaceae</taxon>
        <taxon>Mycena</taxon>
    </lineage>
</organism>
<feature type="transmembrane region" description="Helical" evidence="1">
    <location>
        <begin position="175"/>
        <end position="198"/>
    </location>
</feature>
<feature type="transmembrane region" description="Helical" evidence="1">
    <location>
        <begin position="561"/>
        <end position="583"/>
    </location>
</feature>
<keyword evidence="1" id="KW-1133">Transmembrane helix</keyword>
<accession>A0A8H6X943</accession>
<keyword evidence="3" id="KW-1185">Reference proteome</keyword>
<evidence type="ECO:0000313" key="3">
    <source>
        <dbReference type="Proteomes" id="UP000620124"/>
    </source>
</evidence>
<feature type="transmembrane region" description="Helical" evidence="1">
    <location>
        <begin position="66"/>
        <end position="90"/>
    </location>
</feature>
<protein>
    <submittedName>
        <fullName evidence="2">Uncharacterized protein</fullName>
    </submittedName>
</protein>
<dbReference type="EMBL" id="JACAZI010000023">
    <property type="protein sequence ID" value="KAF7336351.1"/>
    <property type="molecule type" value="Genomic_DNA"/>
</dbReference>
<name>A0A8H6X943_9AGAR</name>
<dbReference type="OrthoDB" id="2644397at2759"/>